<name>A0A7D9DB60_PARCT</name>
<reference evidence="1" key="1">
    <citation type="submission" date="2020-04" db="EMBL/GenBank/DDBJ databases">
        <authorList>
            <person name="Alioto T."/>
            <person name="Alioto T."/>
            <person name="Gomez Garrido J."/>
        </authorList>
    </citation>
    <scope>NUCLEOTIDE SEQUENCE</scope>
    <source>
        <strain evidence="1">A484AB</strain>
    </source>
</reference>
<dbReference type="PANTHER" id="PTHR46880">
    <property type="entry name" value="RAS-ASSOCIATING DOMAIN-CONTAINING PROTEIN"/>
    <property type="match status" value="1"/>
</dbReference>
<evidence type="ECO:0000313" key="2">
    <source>
        <dbReference type="Proteomes" id="UP001152795"/>
    </source>
</evidence>
<evidence type="ECO:0000313" key="1">
    <source>
        <dbReference type="EMBL" id="CAB3981372.1"/>
    </source>
</evidence>
<gene>
    <name evidence="1" type="ORF">PACLA_8A051083</name>
</gene>
<dbReference type="PANTHER" id="PTHR46880:SF5">
    <property type="entry name" value="DUF4371 DOMAIN-CONTAINING PROTEIN"/>
    <property type="match status" value="1"/>
</dbReference>
<keyword evidence="2" id="KW-1185">Reference proteome</keyword>
<dbReference type="EMBL" id="CACRXK020000383">
    <property type="protein sequence ID" value="CAB3981372.1"/>
    <property type="molecule type" value="Genomic_DNA"/>
</dbReference>
<accession>A0A7D9DB60</accession>
<dbReference type="OrthoDB" id="10059291at2759"/>
<dbReference type="AlphaFoldDB" id="A0A7D9DB60"/>
<sequence>MFLLLGQIIKEKILERVTQANCISMLCDEVSDVSNKEQPVNFVQFVDRDFGKAEIDFLAVDDVAYKEENDCTAIGLLKAVANIKFLSTVYLLHEVLPALSHLSKAFQKGNISFSAIHSAVLYTTDQLVEIAAKQKSLESLKRDLEEDGKLASTELTLTTSSEDYLRNLTTKYVDSLTKNIENRFSESLLIFTAFEILDPMGVPAISDEAFKEYAISQIKIFADHFFQEKKKKKELTEEIECEWRKIKYNLLELKYQVSQHILDPSPKNKNLSAQTPTE</sequence>
<dbReference type="Proteomes" id="UP001152795">
    <property type="component" value="Unassembled WGS sequence"/>
</dbReference>
<organism evidence="1 2">
    <name type="scientific">Paramuricea clavata</name>
    <name type="common">Red gorgonian</name>
    <name type="synonym">Violescent sea-whip</name>
    <dbReference type="NCBI Taxonomy" id="317549"/>
    <lineage>
        <taxon>Eukaryota</taxon>
        <taxon>Metazoa</taxon>
        <taxon>Cnidaria</taxon>
        <taxon>Anthozoa</taxon>
        <taxon>Octocorallia</taxon>
        <taxon>Malacalcyonacea</taxon>
        <taxon>Plexauridae</taxon>
        <taxon>Paramuricea</taxon>
    </lineage>
</organism>
<proteinExistence type="predicted"/>
<protein>
    <submittedName>
        <fullName evidence="1">Uncharacterized protein</fullName>
    </submittedName>
</protein>
<comment type="caution">
    <text evidence="1">The sequence shown here is derived from an EMBL/GenBank/DDBJ whole genome shotgun (WGS) entry which is preliminary data.</text>
</comment>